<evidence type="ECO:0000256" key="4">
    <source>
        <dbReference type="ARBA" id="ARBA00023163"/>
    </source>
</evidence>
<dbReference type="Proteomes" id="UP001604277">
    <property type="component" value="Unassembled WGS sequence"/>
</dbReference>
<evidence type="ECO:0000256" key="5">
    <source>
        <dbReference type="ARBA" id="ARBA00023242"/>
    </source>
</evidence>
<keyword evidence="4" id="KW-0804">Transcription</keyword>
<keyword evidence="7" id="KW-1185">Reference proteome</keyword>
<protein>
    <submittedName>
        <fullName evidence="6">TATA-box-binding protein 1</fullName>
    </submittedName>
</protein>
<keyword evidence="3" id="KW-0238">DNA-binding</keyword>
<name>A0ABD1QKY2_9LAMI</name>
<dbReference type="InterPro" id="IPR033710">
    <property type="entry name" value="TBP_eukaryotic"/>
</dbReference>
<dbReference type="PRINTS" id="PR00686">
    <property type="entry name" value="TIFACTORIID"/>
</dbReference>
<dbReference type="InterPro" id="IPR000814">
    <property type="entry name" value="TBP"/>
</dbReference>
<dbReference type="GO" id="GO:0005634">
    <property type="term" value="C:nucleus"/>
    <property type="evidence" value="ECO:0007669"/>
    <property type="project" value="UniProtKB-SubCell"/>
</dbReference>
<evidence type="ECO:0000313" key="6">
    <source>
        <dbReference type="EMBL" id="KAL2476875.1"/>
    </source>
</evidence>
<dbReference type="InterPro" id="IPR012295">
    <property type="entry name" value="TBP_dom_sf"/>
</dbReference>
<accession>A0ABD1QKY2</accession>
<evidence type="ECO:0000313" key="7">
    <source>
        <dbReference type="Proteomes" id="UP001604277"/>
    </source>
</evidence>
<dbReference type="HAMAP" id="MF_00408">
    <property type="entry name" value="TATA_bind_prot_arch"/>
    <property type="match status" value="1"/>
</dbReference>
<dbReference type="AlphaFoldDB" id="A0ABD1QKY2"/>
<organism evidence="6 7">
    <name type="scientific">Forsythia ovata</name>
    <dbReference type="NCBI Taxonomy" id="205694"/>
    <lineage>
        <taxon>Eukaryota</taxon>
        <taxon>Viridiplantae</taxon>
        <taxon>Streptophyta</taxon>
        <taxon>Embryophyta</taxon>
        <taxon>Tracheophyta</taxon>
        <taxon>Spermatophyta</taxon>
        <taxon>Magnoliopsida</taxon>
        <taxon>eudicotyledons</taxon>
        <taxon>Gunneridae</taxon>
        <taxon>Pentapetalae</taxon>
        <taxon>asterids</taxon>
        <taxon>lamiids</taxon>
        <taxon>Lamiales</taxon>
        <taxon>Oleaceae</taxon>
        <taxon>Forsythieae</taxon>
        <taxon>Forsythia</taxon>
    </lineage>
</organism>
<comment type="caution">
    <text evidence="6">The sequence shown here is derived from an EMBL/GenBank/DDBJ whole genome shotgun (WGS) entry which is preliminary data.</text>
</comment>
<reference evidence="7" key="1">
    <citation type="submission" date="2024-07" db="EMBL/GenBank/DDBJ databases">
        <title>Two chromosome-level genome assemblies of Korean endemic species Abeliophyllum distichum and Forsythia ovata (Oleaceae).</title>
        <authorList>
            <person name="Jang H."/>
        </authorList>
    </citation>
    <scope>NUCLEOTIDE SEQUENCE [LARGE SCALE GENOMIC DNA]</scope>
</reference>
<dbReference type="FunFam" id="3.30.310.10:FF:000001">
    <property type="entry name" value="TATA-box-binding protein 2"/>
    <property type="match status" value="1"/>
</dbReference>
<proteinExistence type="inferred from homology"/>
<sequence length="203" mass="23137">MGDDQVLEASQQVDFDKHPSRIVQIIQNIVSTVNLDCKLDLQAIAQKARNSEYNPKRFAAVMMRIKEPKTTALIFASGKMVCTGAKTRQQSKLAARKYARIIQKLGFPAKFKNFQIQNIVGSCDVKYFSIRLESFQISSHGVFSTYEPELFPGLIYRMKKPKIVILVFSTGKIVIAGAKVEDEIYEAFENFFPVLTQYKRVQR</sequence>
<evidence type="ECO:0000256" key="2">
    <source>
        <dbReference type="ARBA" id="ARBA00005560"/>
    </source>
</evidence>
<dbReference type="FunFam" id="3.30.310.10:FF:000002">
    <property type="entry name" value="TATA-box-binding protein 2"/>
    <property type="match status" value="1"/>
</dbReference>
<evidence type="ECO:0000256" key="1">
    <source>
        <dbReference type="ARBA" id="ARBA00004123"/>
    </source>
</evidence>
<evidence type="ECO:0000256" key="3">
    <source>
        <dbReference type="ARBA" id="ARBA00023125"/>
    </source>
</evidence>
<comment type="similarity">
    <text evidence="2">Belongs to the TBP family.</text>
</comment>
<gene>
    <name evidence="6" type="ORF">Fot_45889</name>
</gene>
<dbReference type="Gene3D" id="3.30.310.10">
    <property type="entry name" value="TATA-Binding Protein"/>
    <property type="match status" value="2"/>
</dbReference>
<dbReference type="Pfam" id="PF00352">
    <property type="entry name" value="TBP"/>
    <property type="match status" value="2"/>
</dbReference>
<comment type="subcellular location">
    <subcellularLocation>
        <location evidence="1">Nucleus</location>
    </subcellularLocation>
</comment>
<dbReference type="GO" id="GO:0003677">
    <property type="term" value="F:DNA binding"/>
    <property type="evidence" value="ECO:0007669"/>
    <property type="project" value="UniProtKB-KW"/>
</dbReference>
<dbReference type="PANTHER" id="PTHR10126">
    <property type="entry name" value="TATA-BOX BINDING PROTEIN"/>
    <property type="match status" value="1"/>
</dbReference>
<dbReference type="InterPro" id="IPR030491">
    <property type="entry name" value="TBP_CS"/>
</dbReference>
<dbReference type="SUPFAM" id="SSF55945">
    <property type="entry name" value="TATA-box binding protein-like"/>
    <property type="match status" value="2"/>
</dbReference>
<dbReference type="EMBL" id="JBFOLJ010000014">
    <property type="protein sequence ID" value="KAL2476875.1"/>
    <property type="molecule type" value="Genomic_DNA"/>
</dbReference>
<keyword evidence="5" id="KW-0539">Nucleus</keyword>
<dbReference type="CDD" id="cd04516">
    <property type="entry name" value="TBP_eukaryotes"/>
    <property type="match status" value="1"/>
</dbReference>
<dbReference type="PROSITE" id="PS00351">
    <property type="entry name" value="TFIID"/>
    <property type="match status" value="1"/>
</dbReference>